<name>A0ABN2Z1U3_9MICC</name>
<dbReference type="PANTHER" id="PTHR12526:SF590">
    <property type="entry name" value="ALPHA-MALTOSE-1-PHOSPHATE SYNTHASE"/>
    <property type="match status" value="1"/>
</dbReference>
<dbReference type="CDD" id="cd03801">
    <property type="entry name" value="GT4_PimA-like"/>
    <property type="match status" value="1"/>
</dbReference>
<accession>A0ABN2Z1U3</accession>
<evidence type="ECO:0000256" key="1">
    <source>
        <dbReference type="ARBA" id="ARBA00022679"/>
    </source>
</evidence>
<keyword evidence="2" id="KW-0472">Membrane</keyword>
<dbReference type="SUPFAM" id="SSF53756">
    <property type="entry name" value="UDP-Glycosyltransferase/glycogen phosphorylase"/>
    <property type="match status" value="1"/>
</dbReference>
<organism evidence="4 5">
    <name type="scientific">Arthrobacter humicola</name>
    <dbReference type="NCBI Taxonomy" id="409291"/>
    <lineage>
        <taxon>Bacteria</taxon>
        <taxon>Bacillati</taxon>
        <taxon>Actinomycetota</taxon>
        <taxon>Actinomycetes</taxon>
        <taxon>Micrococcales</taxon>
        <taxon>Micrococcaceae</taxon>
        <taxon>Arthrobacter</taxon>
    </lineage>
</organism>
<gene>
    <name evidence="4" type="ORF">GCM10009825_19700</name>
</gene>
<proteinExistence type="predicted"/>
<evidence type="ECO:0000313" key="4">
    <source>
        <dbReference type="EMBL" id="GAA2135429.1"/>
    </source>
</evidence>
<dbReference type="PANTHER" id="PTHR12526">
    <property type="entry name" value="GLYCOSYLTRANSFERASE"/>
    <property type="match status" value="1"/>
</dbReference>
<feature type="domain" description="Glycosyl transferase family 1" evidence="3">
    <location>
        <begin position="196"/>
        <end position="336"/>
    </location>
</feature>
<evidence type="ECO:0000313" key="5">
    <source>
        <dbReference type="Proteomes" id="UP001500102"/>
    </source>
</evidence>
<comment type="caution">
    <text evidence="4">The sequence shown here is derived from an EMBL/GenBank/DDBJ whole genome shotgun (WGS) entry which is preliminary data.</text>
</comment>
<evidence type="ECO:0000259" key="3">
    <source>
        <dbReference type="Pfam" id="PF00534"/>
    </source>
</evidence>
<reference evidence="4 5" key="1">
    <citation type="journal article" date="2019" name="Int. J. Syst. Evol. Microbiol.">
        <title>The Global Catalogue of Microorganisms (GCM) 10K type strain sequencing project: providing services to taxonomists for standard genome sequencing and annotation.</title>
        <authorList>
            <consortium name="The Broad Institute Genomics Platform"/>
            <consortium name="The Broad Institute Genome Sequencing Center for Infectious Disease"/>
            <person name="Wu L."/>
            <person name="Ma J."/>
        </authorList>
    </citation>
    <scope>NUCLEOTIDE SEQUENCE [LARGE SCALE GENOMIC DNA]</scope>
    <source>
        <strain evidence="4 5">JCM 15921</strain>
    </source>
</reference>
<dbReference type="Gene3D" id="3.40.50.2000">
    <property type="entry name" value="Glycogen Phosphorylase B"/>
    <property type="match status" value="2"/>
</dbReference>
<keyword evidence="2" id="KW-1133">Transmembrane helix</keyword>
<sequence>MDDKRLRVLLVPNSLFFPPYLDDLRELERQGAIPRSWVHDIDAEVEYLDQRLQTNPPKWRQSIYKRLPMWVVQVLEVYRTGRKYDVVFFWSVANVALVLALLLKVTFRRMTIVALFTRISEPKKARLLKLVHSRITKIILPPATQREIAELELGIPAEKLIGLPWTTDSEFWSGRGQTPERSMVCAAGGEMRDYRTLVKALEGLDIPCHIAGALDTSRQDWWNSSSGECDAGESIPANVTFGTMPPSQLRAMYAKCRLVIVPLKPTNSDNGITCMNEAWSMGRPVIVSDVEGQRGAFTEGREGLWVPAGDVEALRAAIVSLWNDPERADRMGAAGRLLVEQSKDNRIFSDGISRVIAEAATGS</sequence>
<keyword evidence="2" id="KW-0812">Transmembrane</keyword>
<evidence type="ECO:0000256" key="2">
    <source>
        <dbReference type="SAM" id="Phobius"/>
    </source>
</evidence>
<dbReference type="RefSeq" id="WP_344364906.1">
    <property type="nucleotide sequence ID" value="NZ_BAAAQB010000029.1"/>
</dbReference>
<dbReference type="InterPro" id="IPR001296">
    <property type="entry name" value="Glyco_trans_1"/>
</dbReference>
<dbReference type="Pfam" id="PF00534">
    <property type="entry name" value="Glycos_transf_1"/>
    <property type="match status" value="1"/>
</dbReference>
<keyword evidence="1" id="KW-0808">Transferase</keyword>
<protein>
    <recommendedName>
        <fullName evidence="3">Glycosyl transferase family 1 domain-containing protein</fullName>
    </recommendedName>
</protein>
<feature type="transmembrane region" description="Helical" evidence="2">
    <location>
        <begin position="87"/>
        <end position="107"/>
    </location>
</feature>
<dbReference type="Proteomes" id="UP001500102">
    <property type="component" value="Unassembled WGS sequence"/>
</dbReference>
<dbReference type="EMBL" id="BAAAQB010000029">
    <property type="protein sequence ID" value="GAA2135429.1"/>
    <property type="molecule type" value="Genomic_DNA"/>
</dbReference>
<keyword evidence="5" id="KW-1185">Reference proteome</keyword>